<protein>
    <submittedName>
        <fullName evidence="1">Ig-like domain-containing protein</fullName>
    </submittedName>
</protein>
<reference evidence="1" key="1">
    <citation type="submission" date="2024-03" db="EMBL/GenBank/DDBJ databases">
        <title>Whole genome sequecning of epiphytes from Marcgravia umbellata leaves.</title>
        <authorList>
            <person name="Kumar G."/>
            <person name="Savka M.A."/>
        </authorList>
    </citation>
    <scope>NUCLEOTIDE SEQUENCE</scope>
    <source>
        <strain evidence="1">RIT_BL5</strain>
    </source>
</reference>
<sequence length="1451" mass="153827">MDGKVWKRLNVCVIIAVLTVGGTLGGSGIGNVHAAASSGILASEEAPPEGKPTETPPSEQPASGETLPVEQPSPGEQPVEPSPEAPASDPEASSPDETLAPTDEQSSVSADSEDPAQSLVSSAAVVADDFESGTVGSPPSGWTIGTPPTGVTAKITQSAERGGNVLRVAQAAPIASGHNFRRNAAITTDRSSLSYSFSVDQTNAVIYLPTPAGAGQTGSLIQFAVYGGEISYMKQGVSGWTKLMPIAAGTWYDVRLAMNSAANTFDLEVDGRRLLTKEPMKIPGPMASFYLGVYREHAGSASFDDFVAADYVAAASAAFAESQYDLAIGRMLDLKLDFLPTDATDRNAAFSSSDVSVATVDANGRVTGLSPGTAIISAQPDENIPAAQTTVVVADIPATGVAIQPLDGPVPVGSRALLDATIQPDDTTEAELDWSSSNESVATVDRYGEVTGVSPGSVTITAASANGTAEGTISVTVTARTVMTQLFVSPQGSDSGAGSQAAPFATIGRAQQEVRSLNDDMTGDILVNLGAGTYALADTLSFAPEDSGSNGHFVIYRGAGGEDTVLSGGREISGWTETQPGSGIYRANAPAGLETRQLFVNGVRAVRARSEGGLDRPNKTDAGYTSRDTQIASWSDADELELVFEDVWTNSRVRVQSVTQSNGLATFTLRNPGWANVKNRGQTSATLPVYYENALELLDQPGEWYHDRDSNVMYYMPRPGEDLSNAEVVAPELEQLVTVTGLSADAPVRNLNFEDLSFMYTTWMHPSTDAGHSDAQNNHLRYSGTPDELPPAAIEVELANTVNFTGTTFAKLGITGLRLQNGVQNSLIEGNRFYDLSGGAVNVGQPNSSNRNVFNPDDHRLSMKNDDVLNNVIHDIGVDYKSAAAVSAGYPLDMEISHNEMYNLPYSGVHMGYGWAKDFDPVTRNVKIESNLIYDLMCMGLRDGGAIYTLGTTGATAADKNLVRGNYIRNQLDANAALYTDEGSAYWKFDGNVIDLKDSPPWTSPMRWAMAYVPSIHDVEYVNNYTTTSTYTNNGTGVVFQNNTVVPDANWPQAAQAIIAEAGLETAYASLNDTDIGRWSAAGLELEAGDTGTLTPVKQGGKDETLSGANADIRYRSLNPSVATVDAQGAVTGVAQGTAVVEISIVEGSVQRLLNVEIQVGDEWVGFSLDGQPGGIAHVREGSTLELEPHGVTRFGDRETAGAVTYASSDASIFTVNAAGELTAHAVGTATLTLTGDDPDGTPIVTEYEIRVWNEQSADSVSLQSAIEDPEGWYVNTPANGLSELENGVLALRAPAGYTAYAERKFQNEKLLFDLKIDDAADSANWYAMMLGSQDISQNYNTGTMYLAILNHDKIELHRFNKGKRTILYGTVSQNPDVAGPAGFGVPNTMLTFGQQHEIETGLFQESGGVRIILKSDGQEVFNYLDTSTEAIGGAGYLGFISRQRIMELSE</sequence>
<dbReference type="EMBL" id="JBBKAR010000037">
    <property type="protein sequence ID" value="MEJ8305046.1"/>
    <property type="molecule type" value="Genomic_DNA"/>
</dbReference>
<comment type="caution">
    <text evidence="1">The sequence shown here is derived from an EMBL/GenBank/DDBJ whole genome shotgun (WGS) entry which is preliminary data.</text>
</comment>
<proteinExistence type="predicted"/>
<name>A0ACC6PDR3_9BACL</name>
<gene>
    <name evidence="1" type="ORF">WKI47_14160</name>
</gene>
<evidence type="ECO:0000313" key="1">
    <source>
        <dbReference type="EMBL" id="MEJ8305046.1"/>
    </source>
</evidence>
<keyword evidence="2" id="KW-1185">Reference proteome</keyword>
<accession>A0ACC6PDR3</accession>
<evidence type="ECO:0000313" key="2">
    <source>
        <dbReference type="Proteomes" id="UP001380953"/>
    </source>
</evidence>
<organism evidence="1 2">
    <name type="scientific">Saccharibacillus sacchari</name>
    <dbReference type="NCBI Taxonomy" id="456493"/>
    <lineage>
        <taxon>Bacteria</taxon>
        <taxon>Bacillati</taxon>
        <taxon>Bacillota</taxon>
        <taxon>Bacilli</taxon>
        <taxon>Bacillales</taxon>
        <taxon>Paenibacillaceae</taxon>
        <taxon>Saccharibacillus</taxon>
    </lineage>
</organism>
<dbReference type="Proteomes" id="UP001380953">
    <property type="component" value="Unassembled WGS sequence"/>
</dbReference>